<dbReference type="GO" id="GO:0008380">
    <property type="term" value="P:RNA splicing"/>
    <property type="evidence" value="ECO:0007669"/>
    <property type="project" value="InterPro"/>
</dbReference>
<organism evidence="4">
    <name type="scientific">Oryza nivara</name>
    <name type="common">Indian wild rice</name>
    <name type="synonym">Oryza sativa f. spontanea</name>
    <dbReference type="NCBI Taxonomy" id="4536"/>
    <lineage>
        <taxon>Eukaryota</taxon>
        <taxon>Viridiplantae</taxon>
        <taxon>Streptophyta</taxon>
        <taxon>Embryophyta</taxon>
        <taxon>Tracheophyta</taxon>
        <taxon>Spermatophyta</taxon>
        <taxon>Magnoliopsida</taxon>
        <taxon>Liliopsida</taxon>
        <taxon>Poales</taxon>
        <taxon>Poaceae</taxon>
        <taxon>BOP clade</taxon>
        <taxon>Oryzoideae</taxon>
        <taxon>Oryzeae</taxon>
        <taxon>Oryzinae</taxon>
        <taxon>Oryza</taxon>
    </lineage>
</organism>
<evidence type="ECO:0000256" key="2">
    <source>
        <dbReference type="SAM" id="Phobius"/>
    </source>
</evidence>
<protein>
    <recommendedName>
        <fullName evidence="3">Sodium channel modifier 1 zinc-finger domain-containing protein</fullName>
    </recommendedName>
</protein>
<evidence type="ECO:0000256" key="1">
    <source>
        <dbReference type="SAM" id="MobiDB-lite"/>
    </source>
</evidence>
<keyword evidence="2" id="KW-0472">Membrane</keyword>
<feature type="region of interest" description="Disordered" evidence="1">
    <location>
        <begin position="147"/>
        <end position="208"/>
    </location>
</feature>
<evidence type="ECO:0000259" key="3">
    <source>
        <dbReference type="Pfam" id="PF15803"/>
    </source>
</evidence>
<evidence type="ECO:0000313" key="5">
    <source>
        <dbReference type="Proteomes" id="UP000006591"/>
    </source>
</evidence>
<feature type="compositionally biased region" description="Polar residues" evidence="1">
    <location>
        <begin position="155"/>
        <end position="169"/>
    </location>
</feature>
<dbReference type="EnsemblPlants" id="ONIVA08G20150.2">
    <property type="protein sequence ID" value="ONIVA08G20150.2"/>
    <property type="gene ID" value="ONIVA08G20150"/>
</dbReference>
<accession>A0A0E0IDD6</accession>
<reference evidence="4" key="2">
    <citation type="submission" date="2018-04" db="EMBL/GenBank/DDBJ databases">
        <title>OnivRS2 (Oryza nivara Reference Sequence Version 2).</title>
        <authorList>
            <person name="Zhang J."/>
            <person name="Kudrna D."/>
            <person name="Lee S."/>
            <person name="Talag J."/>
            <person name="Rajasekar S."/>
            <person name="Welchert J."/>
            <person name="Hsing Y.-I."/>
            <person name="Wing R.A."/>
        </authorList>
    </citation>
    <scope>NUCLEOTIDE SEQUENCE [LARGE SCALE GENOMIC DNA]</scope>
    <source>
        <strain evidence="4">SL10</strain>
    </source>
</reference>
<feature type="domain" description="Sodium channel modifier 1 zinc-finger" evidence="3">
    <location>
        <begin position="255"/>
        <end position="281"/>
    </location>
</feature>
<dbReference type="InterPro" id="IPR031622">
    <property type="entry name" value="Znf-SCNM1"/>
</dbReference>
<dbReference type="Proteomes" id="UP000006591">
    <property type="component" value="Chromosome 8"/>
</dbReference>
<name>A0A0E0IDD6_ORYNI</name>
<keyword evidence="2" id="KW-1133">Transmembrane helix</keyword>
<dbReference type="HOGENOM" id="CLU_620212_0_0_1"/>
<dbReference type="AlphaFoldDB" id="A0A0E0IDD6"/>
<feature type="transmembrane region" description="Helical" evidence="2">
    <location>
        <begin position="435"/>
        <end position="453"/>
    </location>
</feature>
<dbReference type="GO" id="GO:0005634">
    <property type="term" value="C:nucleus"/>
    <property type="evidence" value="ECO:0007669"/>
    <property type="project" value="TreeGrafter"/>
</dbReference>
<dbReference type="InterPro" id="IPR033570">
    <property type="entry name" value="SCNM1"/>
</dbReference>
<dbReference type="PANTHER" id="PTHR32297:SF1">
    <property type="entry name" value="SODIUM CHANNEL MODIFIER 1"/>
    <property type="match status" value="1"/>
</dbReference>
<dbReference type="eggNOG" id="ENOG502QWNV">
    <property type="taxonomic scope" value="Eukaryota"/>
</dbReference>
<dbReference type="Pfam" id="PF15803">
    <property type="entry name" value="zf-SCNM1"/>
    <property type="match status" value="1"/>
</dbReference>
<feature type="compositionally biased region" description="Gly residues" evidence="1">
    <location>
        <begin position="189"/>
        <end position="201"/>
    </location>
</feature>
<dbReference type="PANTHER" id="PTHR32297">
    <property type="entry name" value="SODIUM CHANNEL MODIFIER 1"/>
    <property type="match status" value="1"/>
</dbReference>
<feature type="region of interest" description="Disordered" evidence="1">
    <location>
        <begin position="300"/>
        <end position="326"/>
    </location>
</feature>
<proteinExistence type="predicted"/>
<reference evidence="4" key="1">
    <citation type="submission" date="2015-04" db="UniProtKB">
        <authorList>
            <consortium name="EnsemblPlants"/>
        </authorList>
    </citation>
    <scope>IDENTIFICATION</scope>
    <source>
        <strain evidence="4">SL10</strain>
    </source>
</reference>
<dbReference type="OMA" id="SWAGPNQ"/>
<evidence type="ECO:0000313" key="4">
    <source>
        <dbReference type="EnsemblPlants" id="ONIVA08G20150.2"/>
    </source>
</evidence>
<keyword evidence="5" id="KW-1185">Reference proteome</keyword>
<sequence>MVGVADPAMLEVDPPPSAADLAPRIHIGMEWRSRGQIEMERRCPCRIGKEAKVQAKDVMALTVAVAVPMEEAEVQVEEVAMLAVEVAVPTEEIMAPSRGVCAYDGGGGGHCDGGAAHGATEWRRHRAWAAPAFLRRERRRGKSPINRTIVASWAGPNQPTSGCSPSYSESLVKAQVESKSGPSSPPPGSGGDCGGGGGGGDANAEMSVFGGDSWARDARQRKRRLDDLMLPASAASPSSSSPDSFRRLSNGKFACLVCPHRPVLDSPLMLSMHNKGSQHIAAESRLREKELSRQQEINKRLAISPEASVPSSGKQHYGVRSSDMKEKPLIQQTRQAILEAQSSRFIIDSANKKSHDLERTSNSSLCDSQVTPSVPMEKWSGDTVKGKFFAGDRTATKMLEEEQADFQKRQEQELKFTASGWKRDGHGRWYRDENVSHIFFLYGSFFCMLFLVVNSI</sequence>
<dbReference type="STRING" id="4536.A0A0E0IDD6"/>
<keyword evidence="2" id="KW-0812">Transmembrane</keyword>
<dbReference type="Gramene" id="ONIVA08G20150.2">
    <property type="protein sequence ID" value="ONIVA08G20150.2"/>
    <property type="gene ID" value="ONIVA08G20150"/>
</dbReference>